<accession>A0ABV0YSF8</accession>
<keyword evidence="2" id="KW-1185">Reference proteome</keyword>
<evidence type="ECO:0000313" key="2">
    <source>
        <dbReference type="Proteomes" id="UP001469553"/>
    </source>
</evidence>
<feature type="non-terminal residue" evidence="1">
    <location>
        <position position="129"/>
    </location>
</feature>
<name>A0ABV0YSF8_9TELE</name>
<organism evidence="1 2">
    <name type="scientific">Ameca splendens</name>
    <dbReference type="NCBI Taxonomy" id="208324"/>
    <lineage>
        <taxon>Eukaryota</taxon>
        <taxon>Metazoa</taxon>
        <taxon>Chordata</taxon>
        <taxon>Craniata</taxon>
        <taxon>Vertebrata</taxon>
        <taxon>Euteleostomi</taxon>
        <taxon>Actinopterygii</taxon>
        <taxon>Neopterygii</taxon>
        <taxon>Teleostei</taxon>
        <taxon>Neoteleostei</taxon>
        <taxon>Acanthomorphata</taxon>
        <taxon>Ovalentaria</taxon>
        <taxon>Atherinomorphae</taxon>
        <taxon>Cyprinodontiformes</taxon>
        <taxon>Goodeidae</taxon>
        <taxon>Ameca</taxon>
    </lineage>
</organism>
<comment type="caution">
    <text evidence="1">The sequence shown here is derived from an EMBL/GenBank/DDBJ whole genome shotgun (WGS) entry which is preliminary data.</text>
</comment>
<protein>
    <submittedName>
        <fullName evidence="1">Uncharacterized protein</fullName>
    </submittedName>
</protein>
<dbReference type="EMBL" id="JAHRIP010040665">
    <property type="protein sequence ID" value="MEQ2296783.1"/>
    <property type="molecule type" value="Genomic_DNA"/>
</dbReference>
<dbReference type="Proteomes" id="UP001469553">
    <property type="component" value="Unassembled WGS sequence"/>
</dbReference>
<gene>
    <name evidence="1" type="ORF">AMECASPLE_028059</name>
</gene>
<reference evidence="1 2" key="1">
    <citation type="submission" date="2021-06" db="EMBL/GenBank/DDBJ databases">
        <authorList>
            <person name="Palmer J.M."/>
        </authorList>
    </citation>
    <scope>NUCLEOTIDE SEQUENCE [LARGE SCALE GENOMIC DNA]</scope>
    <source>
        <strain evidence="1 2">AS_MEX2019</strain>
        <tissue evidence="1">Muscle</tissue>
    </source>
</reference>
<sequence length="129" mass="14649">MTMTMMAIFHKKTLGVSQLIFHFWTHSAFWIKINRSGSFDAFVTQPSLKSLQPLLPVLTTVNKQHDSVDKSTKGDNSSSIDGLISKDEMIAYFLRANPLLQCRMGPGFIHNFQEMTYLKPTFCEHCAGF</sequence>
<proteinExistence type="predicted"/>
<evidence type="ECO:0000313" key="1">
    <source>
        <dbReference type="EMBL" id="MEQ2296783.1"/>
    </source>
</evidence>